<organism evidence="3 4">
    <name type="scientific">Pyxicephalus adspersus</name>
    <name type="common">African bullfrog</name>
    <dbReference type="NCBI Taxonomy" id="30357"/>
    <lineage>
        <taxon>Eukaryota</taxon>
        <taxon>Metazoa</taxon>
        <taxon>Chordata</taxon>
        <taxon>Craniata</taxon>
        <taxon>Vertebrata</taxon>
        <taxon>Euteleostomi</taxon>
        <taxon>Amphibia</taxon>
        <taxon>Batrachia</taxon>
        <taxon>Anura</taxon>
        <taxon>Neobatrachia</taxon>
        <taxon>Ranoidea</taxon>
        <taxon>Pyxicephalidae</taxon>
        <taxon>Pyxicephalinae</taxon>
        <taxon>Pyxicephalus</taxon>
    </lineage>
</organism>
<gene>
    <name evidence="3" type="ORF">GDO54_015394</name>
</gene>
<comment type="caution">
    <text evidence="3">The sequence shown here is derived from an EMBL/GenBank/DDBJ whole genome shotgun (WGS) entry which is preliminary data.</text>
</comment>
<keyword evidence="2" id="KW-0732">Signal</keyword>
<feature type="signal peptide" evidence="2">
    <location>
        <begin position="1"/>
        <end position="15"/>
    </location>
</feature>
<evidence type="ECO:0000256" key="2">
    <source>
        <dbReference type="SAM" id="SignalP"/>
    </source>
</evidence>
<evidence type="ECO:0000313" key="4">
    <source>
        <dbReference type="Proteomes" id="UP001181693"/>
    </source>
</evidence>
<feature type="region of interest" description="Disordered" evidence="1">
    <location>
        <begin position="79"/>
        <end position="105"/>
    </location>
</feature>
<name>A0AAV2ZZ72_PYXAD</name>
<evidence type="ECO:0008006" key="5">
    <source>
        <dbReference type="Google" id="ProtNLM"/>
    </source>
</evidence>
<sequence length="232" mass="25821">MRSTWILLWLVDGAARRVRVWEFTLNGKRPTTVCYRPTNKLRVQARAPVCPKGLFFSWVLPRILPTHIGAHGYTQHISRHSASDKKRIQNNTGPNQPDGSDDGGQHGMTRGFLCDDLSVHCPEQDEGGAEECRYCAMTDEQCECCKTDLSTIGTISLSISLTESCIKKEKRKIHNSSSLGVLFSWGSAKIPGAIRRTHTAAVLSHSLLSASPHGRVWSSRPHASLNLFMRKQ</sequence>
<accession>A0AAV2ZZ72</accession>
<dbReference type="EMBL" id="DYDO01000008">
    <property type="protein sequence ID" value="DBA19588.1"/>
    <property type="molecule type" value="Genomic_DNA"/>
</dbReference>
<dbReference type="AlphaFoldDB" id="A0AAV2ZZ72"/>
<evidence type="ECO:0000256" key="1">
    <source>
        <dbReference type="SAM" id="MobiDB-lite"/>
    </source>
</evidence>
<proteinExistence type="predicted"/>
<protein>
    <recommendedName>
        <fullName evidence="5">Secreted protein</fullName>
    </recommendedName>
</protein>
<feature type="chain" id="PRO_5043830972" description="Secreted protein" evidence="2">
    <location>
        <begin position="16"/>
        <end position="232"/>
    </location>
</feature>
<reference evidence="3" key="1">
    <citation type="thesis" date="2020" institute="ProQuest LLC" country="789 East Eisenhower Parkway, Ann Arbor, MI, USA">
        <title>Comparative Genomics and Chromosome Evolution.</title>
        <authorList>
            <person name="Mudd A.B."/>
        </authorList>
    </citation>
    <scope>NUCLEOTIDE SEQUENCE</scope>
    <source>
        <strain evidence="3">1538</strain>
        <tissue evidence="3">Blood</tissue>
    </source>
</reference>
<evidence type="ECO:0000313" key="3">
    <source>
        <dbReference type="EMBL" id="DBA19588.1"/>
    </source>
</evidence>
<dbReference type="Proteomes" id="UP001181693">
    <property type="component" value="Unassembled WGS sequence"/>
</dbReference>
<keyword evidence="4" id="KW-1185">Reference proteome</keyword>
<feature type="compositionally biased region" description="Polar residues" evidence="1">
    <location>
        <begin position="89"/>
        <end position="98"/>
    </location>
</feature>